<evidence type="ECO:0000313" key="3">
    <source>
        <dbReference type="MGI" id="MGI:1921083"/>
    </source>
</evidence>
<dbReference type="AlphaFoldDB" id="Q9D1I7"/>
<evidence type="ECO:0000313" key="2">
    <source>
        <dbReference type="EMBL" id="BAB22821.1"/>
    </source>
</evidence>
<reference evidence="2" key="6">
    <citation type="journal article" date="2002" name="Nature">
        <title>Analysis of the mouse transcriptome based on functional annotation of 60,770 full-length cDNAs.</title>
        <authorList>
            <consortium name="The FANTOM Consortium and the RIKEN Genome Exploration Research Group Phase I and II Team"/>
        </authorList>
    </citation>
    <scope>NUCLEOTIDE SEQUENCE</scope>
    <source>
        <strain evidence="2">C57BL/6J</strain>
        <tissue evidence="2">Whole body</tissue>
    </source>
</reference>
<dbReference type="AGR" id="MGI:1921083"/>
<reference evidence="2" key="3">
    <citation type="journal article" date="2000" name="Genome Res.">
        <title>RIKEN integrated sequence analysis (RISA) system--384-format sequencing pipeline with 384 multicapillary sequencer.</title>
        <authorList>
            <person name="Shibata K."/>
            <person name="Itoh M."/>
            <person name="Aizawa K."/>
            <person name="Nagaoka S."/>
            <person name="Sasaki N."/>
            <person name="Carninci P."/>
            <person name="Konno H."/>
            <person name="Akiyama J."/>
            <person name="Nishi K."/>
            <person name="Kitsunai T."/>
            <person name="Tashiro H."/>
            <person name="Itoh M."/>
            <person name="Sumi N."/>
            <person name="Ishii Y."/>
            <person name="Nakamura S."/>
            <person name="Hazama M."/>
            <person name="Nishine T."/>
            <person name="Harada A."/>
            <person name="Yamamoto R."/>
            <person name="Matsumoto H."/>
            <person name="Sakaguchi S."/>
            <person name="Ikegami T."/>
            <person name="Kashiwagi K."/>
            <person name="Fujiwake S."/>
            <person name="Inoue K."/>
            <person name="Togawa Y."/>
            <person name="Izawa M."/>
            <person name="Ohara E."/>
            <person name="Watahiki M."/>
            <person name="Yoneda Y."/>
            <person name="Ishikawa T."/>
            <person name="Ozawa K."/>
            <person name="Tanaka T."/>
            <person name="Matsuura S."/>
            <person name="Kawai J."/>
            <person name="Okazaki Y."/>
            <person name="Muramatsu M."/>
            <person name="Inoue Y."/>
            <person name="Kira A."/>
            <person name="Hayashizaki Y."/>
        </authorList>
    </citation>
    <scope>NUCLEOTIDE SEQUENCE</scope>
    <source>
        <strain evidence="2">C57BL/6J</strain>
        <tissue evidence="2">Whole body</tissue>
    </source>
</reference>
<evidence type="ECO:0000256" key="1">
    <source>
        <dbReference type="SAM" id="SignalP"/>
    </source>
</evidence>
<feature type="chain" id="PRO_5004325860" evidence="1">
    <location>
        <begin position="19"/>
        <end position="118"/>
    </location>
</feature>
<sequence>MSLSHMFWLPELTFPAWSQLPVWLPDEGPVVQSTRCLWVMCQTVGGAPVSWKLPCLLGRADEKMEEGGMLANSAGAAERRRSEGPLRDGCRFCQALMLLALLQEALRGYPRQAWPSLF</sequence>
<gene>
    <name evidence="3" type="primary">Fam98c</name>
</gene>
<feature type="signal peptide" evidence="1">
    <location>
        <begin position="1"/>
        <end position="18"/>
    </location>
</feature>
<protein>
    <submittedName>
        <fullName evidence="2">Uncharacterized protein</fullName>
    </submittedName>
</protein>
<reference evidence="2" key="2">
    <citation type="journal article" date="2000" name="Genome Res.">
        <title>Normalization and subtraction of cap-trapper-selected cDNAs to prepare full-length cDNA libraries for rapid discovery of new genes.</title>
        <authorList>
            <person name="Carninci P."/>
            <person name="Shibata Y."/>
            <person name="Hayatsu N."/>
            <person name="Sugahara Y."/>
            <person name="Shibata K."/>
            <person name="Itoh M."/>
            <person name="Konno H."/>
            <person name="Okazaki Y."/>
            <person name="Muramatsu M."/>
            <person name="Hayashizaki Y."/>
        </authorList>
    </citation>
    <scope>NUCLEOTIDE SEQUENCE</scope>
    <source>
        <strain evidence="2">C57BL/6J</strain>
        <tissue evidence="2">Whole body</tissue>
    </source>
</reference>
<reference evidence="2" key="4">
    <citation type="submission" date="2000-07" db="EMBL/GenBank/DDBJ databases">
        <authorList>
            <person name="Adachi J."/>
            <person name="Aizawa K."/>
            <person name="Akahira S."/>
            <person name="Akimura T."/>
            <person name="Arai A."/>
            <person name="Aono H."/>
            <person name="Arakawa T."/>
            <person name="Bono H."/>
            <person name="Carninci P."/>
            <person name="Fukuda S."/>
            <person name="Fukunishi Y."/>
            <person name="Furuno M."/>
            <person name="Hanagaki T."/>
            <person name="Hara A."/>
            <person name="Hayatsu N."/>
            <person name="Hiramoto K."/>
            <person name="Hiraoka T."/>
            <person name="Hori F."/>
            <person name="Imotani K."/>
            <person name="Ishii Y."/>
            <person name="Itoh M."/>
            <person name="Izawa M."/>
            <person name="Kasukawa T."/>
            <person name="Kato H."/>
            <person name="Kawai J."/>
            <person name="Kojima Y."/>
            <person name="Konno H."/>
            <person name="Kouda M."/>
            <person name="Koya S."/>
            <person name="Kurihara C."/>
            <person name="Matsuyama T."/>
            <person name="Miyazaki A."/>
            <person name="Nishi K."/>
            <person name="Nomura K."/>
            <person name="Numazaki R."/>
            <person name="Ohno M."/>
            <person name="Okazaki Y."/>
            <person name="Okido T."/>
            <person name="Owa C."/>
            <person name="Saito H."/>
            <person name="Saito R."/>
            <person name="Sakai C."/>
            <person name="Sakai K."/>
            <person name="Sano H."/>
            <person name="Sasaki D."/>
            <person name="Shibata K."/>
            <person name="Shibata Y."/>
            <person name="Shinagawa A."/>
            <person name="Shiraki T."/>
            <person name="Sogabe Y."/>
            <person name="Suzuki H."/>
            <person name="Tagami M."/>
            <person name="Tagawa A."/>
            <person name="Takahashi F."/>
            <person name="Tanaka T."/>
            <person name="Tejima Y."/>
            <person name="Toya T."/>
            <person name="Yamamura T."/>
            <person name="Yasunishi A."/>
            <person name="Yoshida K."/>
            <person name="Yoshino M."/>
            <person name="Muramatsu M."/>
            <person name="Hayashizaki Y."/>
        </authorList>
    </citation>
    <scope>NUCLEOTIDE SEQUENCE</scope>
    <source>
        <strain evidence="2">C57BL/6J</strain>
        <tissue evidence="2">Whole body</tissue>
    </source>
</reference>
<reference evidence="2" key="1">
    <citation type="journal article" date="1999" name="Methods Enzymol.">
        <title>High-efficiency full-length cDNA cloning.</title>
        <authorList>
            <person name="Carninci P."/>
            <person name="Hayashizaki Y."/>
        </authorList>
    </citation>
    <scope>NUCLEOTIDE SEQUENCE</scope>
    <source>
        <strain evidence="2">C57BL/6J</strain>
        <tissue evidence="2">Whole body</tissue>
    </source>
</reference>
<dbReference type="MGI" id="MGI:1921083">
    <property type="gene designation" value="Fam98c"/>
</dbReference>
<organism evidence="2">
    <name type="scientific">Mus musculus</name>
    <name type="common">Mouse</name>
    <dbReference type="NCBI Taxonomy" id="10090"/>
    <lineage>
        <taxon>Eukaryota</taxon>
        <taxon>Metazoa</taxon>
        <taxon>Chordata</taxon>
        <taxon>Craniata</taxon>
        <taxon>Vertebrata</taxon>
        <taxon>Euteleostomi</taxon>
        <taxon>Mammalia</taxon>
        <taxon>Eutheria</taxon>
        <taxon>Euarchontoglires</taxon>
        <taxon>Glires</taxon>
        <taxon>Rodentia</taxon>
        <taxon>Myomorpha</taxon>
        <taxon>Muroidea</taxon>
        <taxon>Muridae</taxon>
        <taxon>Murinae</taxon>
        <taxon>Mus</taxon>
        <taxon>Mus</taxon>
    </lineage>
</organism>
<reference evidence="2" key="8">
    <citation type="journal article" date="2005" name="Science">
        <title>Antisense Transcription in the Mammalian Transcriptome.</title>
        <authorList>
            <consortium name="RIKEN Genome Exploration Research Group and Genome Science Group (Genome Network Project Core Group) and the FANTOM Consortium"/>
        </authorList>
    </citation>
    <scope>NUCLEOTIDE SEQUENCE</scope>
    <source>
        <strain evidence="2">C57BL/6J</strain>
        <tissue evidence="2">Whole body</tissue>
    </source>
</reference>
<proteinExistence type="evidence at transcript level"/>
<name>Q9D1I7_MOUSE</name>
<accession>Q9D1I7</accession>
<reference evidence="2" key="5">
    <citation type="journal article" date="2001" name="Nature">
        <title>Functional annotation of a full-length mouse cDNA collection.</title>
        <authorList>
            <consortium name="The RIKEN Genome Exploration Research Group Phase II Team and the FANTOM Consortium"/>
        </authorList>
    </citation>
    <scope>NUCLEOTIDE SEQUENCE</scope>
    <source>
        <strain evidence="2">C57BL/6J</strain>
        <tissue evidence="2">Whole body</tissue>
    </source>
</reference>
<reference evidence="2" key="7">
    <citation type="journal article" date="2005" name="Science">
        <title>The Transcriptional Landscape of the Mammalian Genome.</title>
        <authorList>
            <consortium name="The FANTOM Consortium"/>
            <consortium name="Riken Genome Exploration Research Group and Genome Science Group (Genome Network Project Core Group)"/>
        </authorList>
    </citation>
    <scope>NUCLEOTIDE SEQUENCE</scope>
    <source>
        <strain evidence="2">C57BL/6J</strain>
        <tissue evidence="2">Whole body</tissue>
    </source>
</reference>
<dbReference type="EMBL" id="AK003496">
    <property type="protein sequence ID" value="BAB22821.1"/>
    <property type="molecule type" value="mRNA"/>
</dbReference>
<keyword evidence="1" id="KW-0732">Signal</keyword>